<organism evidence="2">
    <name type="scientific">Caldilineaceae bacterium SB0661_bin_32</name>
    <dbReference type="NCBI Taxonomy" id="2605255"/>
    <lineage>
        <taxon>Bacteria</taxon>
        <taxon>Bacillati</taxon>
        <taxon>Chloroflexota</taxon>
        <taxon>Caldilineae</taxon>
        <taxon>Caldilineales</taxon>
        <taxon>Caldilineaceae</taxon>
    </lineage>
</organism>
<evidence type="ECO:0000313" key="2">
    <source>
        <dbReference type="EMBL" id="MYC95601.1"/>
    </source>
</evidence>
<dbReference type="EMBL" id="VXMH01000061">
    <property type="protein sequence ID" value="MYC95601.1"/>
    <property type="molecule type" value="Genomic_DNA"/>
</dbReference>
<dbReference type="Pfam" id="PF01261">
    <property type="entry name" value="AP_endonuc_2"/>
    <property type="match status" value="1"/>
</dbReference>
<evidence type="ECO:0000259" key="1">
    <source>
        <dbReference type="Pfam" id="PF01261"/>
    </source>
</evidence>
<dbReference type="AlphaFoldDB" id="A0A6B1D6M4"/>
<accession>A0A6B1D6M4</accession>
<protein>
    <submittedName>
        <fullName evidence="2">TIM barrel protein</fullName>
    </submittedName>
</protein>
<dbReference type="InterPro" id="IPR013022">
    <property type="entry name" value="Xyl_isomerase-like_TIM-brl"/>
</dbReference>
<reference evidence="2" key="1">
    <citation type="submission" date="2019-09" db="EMBL/GenBank/DDBJ databases">
        <title>Characterisation of the sponge microbiome using genome-centric metagenomics.</title>
        <authorList>
            <person name="Engelberts J.P."/>
            <person name="Robbins S.J."/>
            <person name="De Goeij J.M."/>
            <person name="Aranda M."/>
            <person name="Bell S.C."/>
            <person name="Webster N.S."/>
        </authorList>
    </citation>
    <scope>NUCLEOTIDE SEQUENCE</scope>
    <source>
        <strain evidence="2">SB0661_bin_32</strain>
    </source>
</reference>
<dbReference type="InterPro" id="IPR050312">
    <property type="entry name" value="IolE/XylAMocC-like"/>
</dbReference>
<dbReference type="SUPFAM" id="SSF51658">
    <property type="entry name" value="Xylose isomerase-like"/>
    <property type="match status" value="1"/>
</dbReference>
<name>A0A6B1D6M4_9CHLR</name>
<gene>
    <name evidence="2" type="ORF">F4X14_11580</name>
</gene>
<dbReference type="Gene3D" id="3.20.20.150">
    <property type="entry name" value="Divalent-metal-dependent TIM barrel enzymes"/>
    <property type="match status" value="1"/>
</dbReference>
<feature type="domain" description="Xylose isomerase-like TIM barrel" evidence="1">
    <location>
        <begin position="35"/>
        <end position="302"/>
    </location>
</feature>
<dbReference type="PANTHER" id="PTHR12110:SF41">
    <property type="entry name" value="INOSOSE DEHYDRATASE"/>
    <property type="match status" value="1"/>
</dbReference>
<sequence>MFEVKIGSAPISWDVLSFGGSKTSGLSFAQMLDGIAAAGYEGTEISTNGFFPAEAEQLRTELEQRNLKAASSYVALPLGQEGGLEPLLERVQSVAALLAYFSVSEIIIAGDTTPKRLEVAGSVAADGSDGWTDEEWQRAANTLEAVATLCRERFNLKTVFHHHTGTYVETPAEVARIMEMTDPELVGLCLDTGHYHYGGGDVVEATKQYADRIWYLHIKDVWPEKLEQVKRERIHMRQAWAMDIFAELGRGAIDFPAFFDVLRTQGYQGWMIVEQDSVGRSQRDPGWSPVESARQSRDYLRDVLQV</sequence>
<comment type="caution">
    <text evidence="2">The sequence shown here is derived from an EMBL/GenBank/DDBJ whole genome shotgun (WGS) entry which is preliminary data.</text>
</comment>
<dbReference type="PANTHER" id="PTHR12110">
    <property type="entry name" value="HYDROXYPYRUVATE ISOMERASE"/>
    <property type="match status" value="1"/>
</dbReference>
<dbReference type="InterPro" id="IPR036237">
    <property type="entry name" value="Xyl_isomerase-like_sf"/>
</dbReference>
<proteinExistence type="predicted"/>